<dbReference type="EMBL" id="JAJSOW010000100">
    <property type="protein sequence ID" value="KAI9186933.1"/>
    <property type="molecule type" value="Genomic_DNA"/>
</dbReference>
<name>A0AAD5NY26_ACENE</name>
<dbReference type="PANTHER" id="PTHR33710">
    <property type="entry name" value="BNAC02G09200D PROTEIN"/>
    <property type="match status" value="1"/>
</dbReference>
<sequence length="173" mass="20299">MVLGMILREKLLVLLFHQQKKKQIYRPTCPYRPTVCNDYYVLECSGTWKFPGIQYPAFPKVGGISRLVVPHCRPDVRLVLADNQWWRLTRFCGHPDANQRSHSWELLRRLASLHELLWVCLGDFNKVLDSSEKLGRVPKSFSSLSEFREVLDDYGLEDLGYVGHQFTWCNKRE</sequence>
<gene>
    <name evidence="1" type="ORF">LWI28_022445</name>
</gene>
<dbReference type="Proteomes" id="UP001064489">
    <property type="component" value="Chromosome 3"/>
</dbReference>
<organism evidence="1 2">
    <name type="scientific">Acer negundo</name>
    <name type="common">Box elder</name>
    <dbReference type="NCBI Taxonomy" id="4023"/>
    <lineage>
        <taxon>Eukaryota</taxon>
        <taxon>Viridiplantae</taxon>
        <taxon>Streptophyta</taxon>
        <taxon>Embryophyta</taxon>
        <taxon>Tracheophyta</taxon>
        <taxon>Spermatophyta</taxon>
        <taxon>Magnoliopsida</taxon>
        <taxon>eudicotyledons</taxon>
        <taxon>Gunneridae</taxon>
        <taxon>Pentapetalae</taxon>
        <taxon>rosids</taxon>
        <taxon>malvids</taxon>
        <taxon>Sapindales</taxon>
        <taxon>Sapindaceae</taxon>
        <taxon>Hippocastanoideae</taxon>
        <taxon>Acereae</taxon>
        <taxon>Acer</taxon>
    </lineage>
</organism>
<dbReference type="InterPro" id="IPR036691">
    <property type="entry name" value="Endo/exonu/phosph_ase_sf"/>
</dbReference>
<dbReference type="AlphaFoldDB" id="A0AAD5NY26"/>
<dbReference type="PANTHER" id="PTHR33710:SF77">
    <property type="entry name" value="DNASE I-LIKE SUPERFAMILY PROTEIN"/>
    <property type="match status" value="1"/>
</dbReference>
<reference evidence="1" key="2">
    <citation type="submission" date="2023-02" db="EMBL/GenBank/DDBJ databases">
        <authorList>
            <person name="Swenson N.G."/>
            <person name="Wegrzyn J.L."/>
            <person name="Mcevoy S.L."/>
        </authorList>
    </citation>
    <scope>NUCLEOTIDE SEQUENCE</scope>
    <source>
        <strain evidence="1">91603</strain>
        <tissue evidence="1">Leaf</tissue>
    </source>
</reference>
<reference evidence="1" key="1">
    <citation type="journal article" date="2022" name="Plant J.">
        <title>Strategies of tolerance reflected in two North American maple genomes.</title>
        <authorList>
            <person name="McEvoy S.L."/>
            <person name="Sezen U.U."/>
            <person name="Trouern-Trend A."/>
            <person name="McMahon S.M."/>
            <person name="Schaberg P.G."/>
            <person name="Yang J."/>
            <person name="Wegrzyn J.L."/>
            <person name="Swenson N.G."/>
        </authorList>
    </citation>
    <scope>NUCLEOTIDE SEQUENCE</scope>
    <source>
        <strain evidence="1">91603</strain>
    </source>
</reference>
<proteinExistence type="predicted"/>
<keyword evidence="2" id="KW-1185">Reference proteome</keyword>
<evidence type="ECO:0000313" key="1">
    <source>
        <dbReference type="EMBL" id="KAI9186933.1"/>
    </source>
</evidence>
<dbReference type="SUPFAM" id="SSF56219">
    <property type="entry name" value="DNase I-like"/>
    <property type="match status" value="1"/>
</dbReference>
<evidence type="ECO:0000313" key="2">
    <source>
        <dbReference type="Proteomes" id="UP001064489"/>
    </source>
</evidence>
<comment type="caution">
    <text evidence="1">The sequence shown here is derived from an EMBL/GenBank/DDBJ whole genome shotgun (WGS) entry which is preliminary data.</text>
</comment>
<protein>
    <submittedName>
        <fullName evidence="1">Uncharacterized protein</fullName>
    </submittedName>
</protein>
<dbReference type="Gene3D" id="3.60.10.10">
    <property type="entry name" value="Endonuclease/exonuclease/phosphatase"/>
    <property type="match status" value="1"/>
</dbReference>
<accession>A0AAD5NY26</accession>